<reference evidence="6" key="1">
    <citation type="journal article" date="2023" name="Plant Biotechnol. J.">
        <title>Chromosome-level wild Hevea brasiliensis genome provides new tools for genomic-assisted breeding and valuable loci to elevate rubber yield.</title>
        <authorList>
            <person name="Cheng H."/>
            <person name="Song X."/>
            <person name="Hu Y."/>
            <person name="Wu T."/>
            <person name="Yang Q."/>
            <person name="An Z."/>
            <person name="Feng S."/>
            <person name="Deng Z."/>
            <person name="Wu W."/>
            <person name="Zeng X."/>
            <person name="Tu M."/>
            <person name="Wang X."/>
            <person name="Huang H."/>
        </authorList>
    </citation>
    <scope>NUCLEOTIDE SEQUENCE</scope>
    <source>
        <strain evidence="6">MT/VB/25A 57/8</strain>
    </source>
</reference>
<keyword evidence="7" id="KW-1185">Reference proteome</keyword>
<evidence type="ECO:0000256" key="1">
    <source>
        <dbReference type="ARBA" id="ARBA00022603"/>
    </source>
</evidence>
<dbReference type="Pfam" id="PF00891">
    <property type="entry name" value="Methyltransf_2"/>
    <property type="match status" value="1"/>
</dbReference>
<dbReference type="InterPro" id="IPR036388">
    <property type="entry name" value="WH-like_DNA-bd_sf"/>
</dbReference>
<evidence type="ECO:0000313" key="7">
    <source>
        <dbReference type="Proteomes" id="UP001174677"/>
    </source>
</evidence>
<evidence type="ECO:0000259" key="5">
    <source>
        <dbReference type="Pfam" id="PF08100"/>
    </source>
</evidence>
<keyword evidence="1" id="KW-0489">Methyltransferase</keyword>
<evidence type="ECO:0000256" key="2">
    <source>
        <dbReference type="ARBA" id="ARBA00022679"/>
    </source>
</evidence>
<dbReference type="InterPro" id="IPR029063">
    <property type="entry name" value="SAM-dependent_MTases_sf"/>
</dbReference>
<dbReference type="SUPFAM" id="SSF53335">
    <property type="entry name" value="S-adenosyl-L-methionine-dependent methyltransferases"/>
    <property type="match status" value="1"/>
</dbReference>
<evidence type="ECO:0000256" key="3">
    <source>
        <dbReference type="ARBA" id="ARBA00022691"/>
    </source>
</evidence>
<dbReference type="InterPro" id="IPR016461">
    <property type="entry name" value="COMT-like"/>
</dbReference>
<evidence type="ECO:0000313" key="6">
    <source>
        <dbReference type="EMBL" id="KAJ9179561.1"/>
    </source>
</evidence>
<dbReference type="SUPFAM" id="SSF46785">
    <property type="entry name" value="Winged helix' DNA-binding domain"/>
    <property type="match status" value="1"/>
</dbReference>
<dbReference type="CDD" id="cd02440">
    <property type="entry name" value="AdoMet_MTases"/>
    <property type="match status" value="1"/>
</dbReference>
<dbReference type="PROSITE" id="PS51683">
    <property type="entry name" value="SAM_OMT_II"/>
    <property type="match status" value="1"/>
</dbReference>
<evidence type="ECO:0000259" key="4">
    <source>
        <dbReference type="Pfam" id="PF00891"/>
    </source>
</evidence>
<dbReference type="InterPro" id="IPR036390">
    <property type="entry name" value="WH_DNA-bd_sf"/>
</dbReference>
<dbReference type="Gene3D" id="1.10.10.10">
    <property type="entry name" value="Winged helix-like DNA-binding domain superfamily/Winged helix DNA-binding domain"/>
    <property type="match status" value="1"/>
</dbReference>
<accession>A0ABQ9MHB5</accession>
<proteinExistence type="predicted"/>
<keyword evidence="3" id="KW-0949">S-adenosyl-L-methionine</keyword>
<sequence length="360" mass="39280">MERPEAADPEGMLRGQAAIWECIFGFVGGMALKCVVELGIPDIISSHGRPLSLSSIAKIINLPSLDTDRLSRVMTLLVHRQIFTSNNPASPEGEHNATTLYGLTNSSKLLLSDSKTSLAPMLLFQNHTWMLSSWHHLSDIVKEGGSGFTKSHGLEFFDFASANPVFNTLLNEAMEGASKIIVEAVKASYKDGFNGLGSLLDVGGGTGAMVGEIVKAHPHIKGINFDLPHVVATAPEYEGVTHVAGDMFTSIPPADAILLKWILHDWNDEDCMKILKNCREALPKTGKLIIVDAVLNSQGNELFDYMRLVFDLAMMVHVQGKERSEAEWKILLEEGGFASYKIIKIPTLASIIEAHPHHAC</sequence>
<dbReference type="InterPro" id="IPR012967">
    <property type="entry name" value="COMT_dimerisation"/>
</dbReference>
<comment type="caution">
    <text evidence="6">The sequence shown here is derived from an EMBL/GenBank/DDBJ whole genome shotgun (WGS) entry which is preliminary data.</text>
</comment>
<dbReference type="InterPro" id="IPR001077">
    <property type="entry name" value="COMT_C"/>
</dbReference>
<name>A0ABQ9MHB5_HEVBR</name>
<dbReference type="Gene3D" id="3.40.50.150">
    <property type="entry name" value="Vaccinia Virus protein VP39"/>
    <property type="match status" value="1"/>
</dbReference>
<gene>
    <name evidence="6" type="ORF">P3X46_011336</name>
</gene>
<feature type="domain" description="O-methyltransferase dimerisation" evidence="5">
    <location>
        <begin position="20"/>
        <end position="112"/>
    </location>
</feature>
<dbReference type="Proteomes" id="UP001174677">
    <property type="component" value="Chromosome 6"/>
</dbReference>
<dbReference type="PIRSF" id="PIRSF005739">
    <property type="entry name" value="O-mtase"/>
    <property type="match status" value="1"/>
</dbReference>
<organism evidence="6 7">
    <name type="scientific">Hevea brasiliensis</name>
    <name type="common">Para rubber tree</name>
    <name type="synonym">Siphonia brasiliensis</name>
    <dbReference type="NCBI Taxonomy" id="3981"/>
    <lineage>
        <taxon>Eukaryota</taxon>
        <taxon>Viridiplantae</taxon>
        <taxon>Streptophyta</taxon>
        <taxon>Embryophyta</taxon>
        <taxon>Tracheophyta</taxon>
        <taxon>Spermatophyta</taxon>
        <taxon>Magnoliopsida</taxon>
        <taxon>eudicotyledons</taxon>
        <taxon>Gunneridae</taxon>
        <taxon>Pentapetalae</taxon>
        <taxon>rosids</taxon>
        <taxon>fabids</taxon>
        <taxon>Malpighiales</taxon>
        <taxon>Euphorbiaceae</taxon>
        <taxon>Crotonoideae</taxon>
        <taxon>Micrandreae</taxon>
        <taxon>Hevea</taxon>
    </lineage>
</organism>
<evidence type="ECO:0008006" key="8">
    <source>
        <dbReference type="Google" id="ProtNLM"/>
    </source>
</evidence>
<dbReference type="EMBL" id="JARPOI010000006">
    <property type="protein sequence ID" value="KAJ9179561.1"/>
    <property type="molecule type" value="Genomic_DNA"/>
</dbReference>
<dbReference type="Pfam" id="PF08100">
    <property type="entry name" value="Dimerisation"/>
    <property type="match status" value="1"/>
</dbReference>
<keyword evidence="2" id="KW-0808">Transferase</keyword>
<protein>
    <recommendedName>
        <fullName evidence="8">O-methyltransferase domain-containing protein</fullName>
    </recommendedName>
</protein>
<dbReference type="PANTHER" id="PTHR11746">
    <property type="entry name" value="O-METHYLTRANSFERASE"/>
    <property type="match status" value="1"/>
</dbReference>
<feature type="domain" description="O-methyltransferase C-terminal" evidence="4">
    <location>
        <begin position="134"/>
        <end position="337"/>
    </location>
</feature>